<dbReference type="PANTHER" id="PTHR11220">
    <property type="entry name" value="HEME-BINDING PROTEIN-RELATED"/>
    <property type="match status" value="1"/>
</dbReference>
<keyword evidence="8" id="KW-1185">Reference proteome</keyword>
<name>A0A8C5P040_JACJA</name>
<dbReference type="Pfam" id="PF04832">
    <property type="entry name" value="SOUL"/>
    <property type="match status" value="1"/>
</dbReference>
<proteinExistence type="inferred from homology"/>
<sequence length="103" mass="11596">EDITYEERACEGGRFATVEVTDKAVDEALREAMPKIMKYAGGTNDQQFGGYAKETDYITHANQLRTALEGTPATYQSDVFFCTGYDPPMKPYGRRNEVWLVKA</sequence>
<evidence type="ECO:0000256" key="2">
    <source>
        <dbReference type="ARBA" id="ARBA00009817"/>
    </source>
</evidence>
<dbReference type="GO" id="GO:0020037">
    <property type="term" value="F:heme binding"/>
    <property type="evidence" value="ECO:0007669"/>
    <property type="project" value="TreeGrafter"/>
</dbReference>
<dbReference type="InterPro" id="IPR006917">
    <property type="entry name" value="SOUL_heme-bd"/>
</dbReference>
<evidence type="ECO:0000256" key="1">
    <source>
        <dbReference type="ARBA" id="ARBA00004496"/>
    </source>
</evidence>
<reference evidence="7" key="1">
    <citation type="submission" date="2025-08" db="UniProtKB">
        <authorList>
            <consortium name="Ensembl"/>
        </authorList>
    </citation>
    <scope>IDENTIFICATION</scope>
</reference>
<organism evidence="7 8">
    <name type="scientific">Jaculus jaculus</name>
    <name type="common">Lesser Egyptian jerboa</name>
    <dbReference type="NCBI Taxonomy" id="51337"/>
    <lineage>
        <taxon>Eukaryota</taxon>
        <taxon>Metazoa</taxon>
        <taxon>Chordata</taxon>
        <taxon>Craniata</taxon>
        <taxon>Vertebrata</taxon>
        <taxon>Euteleostomi</taxon>
        <taxon>Mammalia</taxon>
        <taxon>Eutheria</taxon>
        <taxon>Euarchontoglires</taxon>
        <taxon>Glires</taxon>
        <taxon>Rodentia</taxon>
        <taxon>Myomorpha</taxon>
        <taxon>Dipodoidea</taxon>
        <taxon>Dipodidae</taxon>
        <taxon>Dipodinae</taxon>
        <taxon>Jaculus</taxon>
    </lineage>
</organism>
<dbReference type="Gene3D" id="3.20.80.10">
    <property type="entry name" value="Regulatory factor, effector binding domain"/>
    <property type="match status" value="2"/>
</dbReference>
<dbReference type="GO" id="GO:0005737">
    <property type="term" value="C:cytoplasm"/>
    <property type="evidence" value="ECO:0007669"/>
    <property type="project" value="UniProtKB-SubCell"/>
</dbReference>
<comment type="subunit">
    <text evidence="3">Monomer.</text>
</comment>
<dbReference type="PANTHER" id="PTHR11220:SF22">
    <property type="entry name" value="HEME-BINDING PROTEIN 1"/>
    <property type="match status" value="1"/>
</dbReference>
<evidence type="ECO:0000256" key="3">
    <source>
        <dbReference type="ARBA" id="ARBA00011245"/>
    </source>
</evidence>
<dbReference type="InterPro" id="IPR011256">
    <property type="entry name" value="Reg_factor_effector_dom_sf"/>
</dbReference>
<protein>
    <recommendedName>
        <fullName evidence="6">Heme-binding protein 1</fullName>
    </recommendedName>
</protein>
<dbReference type="AlphaFoldDB" id="A0A8C5P040"/>
<evidence type="ECO:0000313" key="8">
    <source>
        <dbReference type="Proteomes" id="UP000694385"/>
    </source>
</evidence>
<evidence type="ECO:0000256" key="5">
    <source>
        <dbReference type="ARBA" id="ARBA00037673"/>
    </source>
</evidence>
<evidence type="ECO:0000256" key="6">
    <source>
        <dbReference type="ARBA" id="ARBA00040755"/>
    </source>
</evidence>
<dbReference type="Ensembl" id="ENSJJAT00000019589.1">
    <property type="protein sequence ID" value="ENSJJAP00000013102.1"/>
    <property type="gene ID" value="ENSJJAG00000015971.1"/>
</dbReference>
<reference evidence="7" key="2">
    <citation type="submission" date="2025-09" db="UniProtKB">
        <authorList>
            <consortium name="Ensembl"/>
        </authorList>
    </citation>
    <scope>IDENTIFICATION</scope>
</reference>
<keyword evidence="4" id="KW-0963">Cytoplasm</keyword>
<comment type="subcellular location">
    <subcellularLocation>
        <location evidence="1">Cytoplasm</location>
    </subcellularLocation>
</comment>
<comment type="function">
    <text evidence="5">May bind free porphyrinogens that may be present in the cell and thus facilitate removal of these potentially toxic compound. Binds with a high affinity to one molecule of heme or porphyrins. It binds metalloporphyrins, free porphyrins and N-methylprotoporphyrin with similar affinities.</text>
</comment>
<dbReference type="SUPFAM" id="SSF55136">
    <property type="entry name" value="Probable bacterial effector-binding domain"/>
    <property type="match status" value="1"/>
</dbReference>
<dbReference type="GeneTree" id="ENSGT01000000214806"/>
<accession>A0A8C5P040</accession>
<evidence type="ECO:0000313" key="7">
    <source>
        <dbReference type="Ensembl" id="ENSJJAP00000013102.1"/>
    </source>
</evidence>
<comment type="similarity">
    <text evidence="2">Belongs to the HEBP family.</text>
</comment>
<evidence type="ECO:0000256" key="4">
    <source>
        <dbReference type="ARBA" id="ARBA00022490"/>
    </source>
</evidence>
<dbReference type="Proteomes" id="UP000694385">
    <property type="component" value="Unassembled WGS sequence"/>
</dbReference>